<name>A0AAV4IGV6_9GAST</name>
<protein>
    <submittedName>
        <fullName evidence="2">Uncharacterized protein</fullName>
    </submittedName>
</protein>
<sequence>MASLLLRLTVLTIIVGVVLSSTDVERERRSSRFFRIFKKIADGITKAAVSVGKGTKKATVATGKGIRNAAIAVGKGTKKAAVTVGKGVKNAAIAVGKGTKKAAVTVGKGIKNAAVAVGKGVKRVAQKVGIATIKWMFPFVTYKVADNEDEEAEIILAKTEITINKGLGLVTEGARLMAKADAIEMSLGNEVHKRGLDQNGSKAKGMKTIIQAFRDVAMHVINAGKKVISNSDRIKAAFQDAVVDISHVVSDGVAEVGSAIADIGDSISEAGRKLEGAKTSADNVNDSFGEAVDELENAGRLAIEAGMEFEEVGRRSLSLGQRLLKLGKDLVTVFAKAAKNIWKATGITGKK</sequence>
<evidence type="ECO:0000256" key="1">
    <source>
        <dbReference type="SAM" id="SignalP"/>
    </source>
</evidence>
<dbReference type="Proteomes" id="UP000762676">
    <property type="component" value="Unassembled WGS sequence"/>
</dbReference>
<feature type="chain" id="PRO_5043495352" evidence="1">
    <location>
        <begin position="21"/>
        <end position="351"/>
    </location>
</feature>
<evidence type="ECO:0000313" key="3">
    <source>
        <dbReference type="Proteomes" id="UP000762676"/>
    </source>
</evidence>
<proteinExistence type="predicted"/>
<accession>A0AAV4IGV6</accession>
<keyword evidence="1" id="KW-0732">Signal</keyword>
<keyword evidence="3" id="KW-1185">Reference proteome</keyword>
<evidence type="ECO:0000313" key="2">
    <source>
        <dbReference type="EMBL" id="GFS09588.1"/>
    </source>
</evidence>
<feature type="signal peptide" evidence="1">
    <location>
        <begin position="1"/>
        <end position="20"/>
    </location>
</feature>
<comment type="caution">
    <text evidence="2">The sequence shown here is derived from an EMBL/GenBank/DDBJ whole genome shotgun (WGS) entry which is preliminary data.</text>
</comment>
<dbReference type="EMBL" id="BMAT01002581">
    <property type="protein sequence ID" value="GFS09588.1"/>
    <property type="molecule type" value="Genomic_DNA"/>
</dbReference>
<dbReference type="AlphaFoldDB" id="A0AAV4IGV6"/>
<reference evidence="2 3" key="1">
    <citation type="journal article" date="2021" name="Elife">
        <title>Chloroplast acquisition without the gene transfer in kleptoplastic sea slugs, Plakobranchus ocellatus.</title>
        <authorList>
            <person name="Maeda T."/>
            <person name="Takahashi S."/>
            <person name="Yoshida T."/>
            <person name="Shimamura S."/>
            <person name="Takaki Y."/>
            <person name="Nagai Y."/>
            <person name="Toyoda A."/>
            <person name="Suzuki Y."/>
            <person name="Arimoto A."/>
            <person name="Ishii H."/>
            <person name="Satoh N."/>
            <person name="Nishiyama T."/>
            <person name="Hasebe M."/>
            <person name="Maruyama T."/>
            <person name="Minagawa J."/>
            <person name="Obokata J."/>
            <person name="Shigenobu S."/>
        </authorList>
    </citation>
    <scope>NUCLEOTIDE SEQUENCE [LARGE SCALE GENOMIC DNA]</scope>
</reference>
<organism evidence="2 3">
    <name type="scientific">Elysia marginata</name>
    <dbReference type="NCBI Taxonomy" id="1093978"/>
    <lineage>
        <taxon>Eukaryota</taxon>
        <taxon>Metazoa</taxon>
        <taxon>Spiralia</taxon>
        <taxon>Lophotrochozoa</taxon>
        <taxon>Mollusca</taxon>
        <taxon>Gastropoda</taxon>
        <taxon>Heterobranchia</taxon>
        <taxon>Euthyneura</taxon>
        <taxon>Panpulmonata</taxon>
        <taxon>Sacoglossa</taxon>
        <taxon>Placobranchoidea</taxon>
        <taxon>Plakobranchidae</taxon>
        <taxon>Elysia</taxon>
    </lineage>
</organism>
<gene>
    <name evidence="2" type="ORF">ElyMa_001302400</name>
</gene>